<proteinExistence type="inferred from homology"/>
<keyword evidence="7" id="KW-1185">Reference proteome</keyword>
<gene>
    <name evidence="6" type="ORF">DBV15_11912</name>
</gene>
<comment type="similarity">
    <text evidence="2">Belongs to the ant venom allergen 2/4 family.</text>
</comment>
<accession>A0A4S2KN37</accession>
<dbReference type="EMBL" id="QBLH01002147">
    <property type="protein sequence ID" value="TGZ49409.1"/>
    <property type="molecule type" value="Genomic_DNA"/>
</dbReference>
<evidence type="ECO:0000256" key="2">
    <source>
        <dbReference type="ARBA" id="ARBA00009932"/>
    </source>
</evidence>
<evidence type="ECO:0000259" key="5">
    <source>
        <dbReference type="Pfam" id="PF22750"/>
    </source>
</evidence>
<evidence type="ECO:0000313" key="7">
    <source>
        <dbReference type="Proteomes" id="UP000310200"/>
    </source>
</evidence>
<keyword evidence="4" id="KW-0732">Signal</keyword>
<comment type="subcellular location">
    <subcellularLocation>
        <location evidence="1">Secreted</location>
    </subcellularLocation>
</comment>
<reference evidence="6 7" key="1">
    <citation type="journal article" date="2019" name="Philos. Trans. R. Soc. Lond., B, Biol. Sci.">
        <title>Ant behaviour and brain gene expression of defending hosts depend on the ecological success of the intruding social parasite.</title>
        <authorList>
            <person name="Kaur R."/>
            <person name="Stoldt M."/>
            <person name="Jongepier E."/>
            <person name="Feldmeyer B."/>
            <person name="Menzel F."/>
            <person name="Bornberg-Bauer E."/>
            <person name="Foitzik S."/>
        </authorList>
    </citation>
    <scope>NUCLEOTIDE SEQUENCE [LARGE SCALE GENOMIC DNA]</scope>
    <source>
        <tissue evidence="6">Whole body</tissue>
    </source>
</reference>
<protein>
    <recommendedName>
        <fullName evidence="5">Ant venom allergen Sol i 2/4 domain-containing protein</fullName>
    </recommendedName>
</protein>
<dbReference type="AlphaFoldDB" id="A0A4S2KN37"/>
<organism evidence="6 7">
    <name type="scientific">Temnothorax longispinosus</name>
    <dbReference type="NCBI Taxonomy" id="300112"/>
    <lineage>
        <taxon>Eukaryota</taxon>
        <taxon>Metazoa</taxon>
        <taxon>Ecdysozoa</taxon>
        <taxon>Arthropoda</taxon>
        <taxon>Hexapoda</taxon>
        <taxon>Insecta</taxon>
        <taxon>Pterygota</taxon>
        <taxon>Neoptera</taxon>
        <taxon>Endopterygota</taxon>
        <taxon>Hymenoptera</taxon>
        <taxon>Apocrita</taxon>
        <taxon>Aculeata</taxon>
        <taxon>Formicoidea</taxon>
        <taxon>Formicidae</taxon>
        <taxon>Myrmicinae</taxon>
        <taxon>Temnothorax</taxon>
    </lineage>
</organism>
<evidence type="ECO:0000313" key="6">
    <source>
        <dbReference type="EMBL" id="TGZ49409.1"/>
    </source>
</evidence>
<evidence type="ECO:0000256" key="4">
    <source>
        <dbReference type="SAM" id="SignalP"/>
    </source>
</evidence>
<dbReference type="Proteomes" id="UP000310200">
    <property type="component" value="Unassembled WGS sequence"/>
</dbReference>
<dbReference type="InterPro" id="IPR038211">
    <property type="entry name" value="Ant_venon_allerg_soli_2/4_sf"/>
</dbReference>
<keyword evidence="3" id="KW-0964">Secreted</keyword>
<feature type="chain" id="PRO_5020313902" description="Ant venom allergen Sol i 2/4 domain-containing protein" evidence="4">
    <location>
        <begin position="17"/>
        <end position="113"/>
    </location>
</feature>
<dbReference type="InterPro" id="IPR055216">
    <property type="entry name" value="Sol_i_2/4"/>
</dbReference>
<feature type="domain" description="Ant venom allergen Sol i 2/4" evidence="5">
    <location>
        <begin position="40"/>
        <end position="107"/>
    </location>
</feature>
<dbReference type="GO" id="GO:0005576">
    <property type="term" value="C:extracellular region"/>
    <property type="evidence" value="ECO:0007669"/>
    <property type="project" value="UniProtKB-SubCell"/>
</dbReference>
<evidence type="ECO:0000256" key="3">
    <source>
        <dbReference type="ARBA" id="ARBA00022525"/>
    </source>
</evidence>
<dbReference type="Pfam" id="PF22750">
    <property type="entry name" value="Sol_i_2"/>
    <property type="match status" value="1"/>
</dbReference>
<comment type="caution">
    <text evidence="6">The sequence shown here is derived from an EMBL/GenBank/DDBJ whole genome shotgun (WGS) entry which is preliminary data.</text>
</comment>
<sequence length="113" mass="12514">MKTLVLVACLLAVVYAANEKVTRFHENVATCSQELNKPPAGPEIDEEGKYILEKGLADFDNLISDEAKRNQAKDTVRKCYETLEYKGPKEANTEQTMKGVQCALPTVALIDKP</sequence>
<evidence type="ECO:0000256" key="1">
    <source>
        <dbReference type="ARBA" id="ARBA00004613"/>
    </source>
</evidence>
<dbReference type="Gene3D" id="1.10.238.190">
    <property type="match status" value="1"/>
</dbReference>
<feature type="signal peptide" evidence="4">
    <location>
        <begin position="1"/>
        <end position="16"/>
    </location>
</feature>
<name>A0A4S2KN37_9HYME</name>